<dbReference type="AlphaFoldDB" id="A0AB39LL61"/>
<name>A0AB39LL61_9ACTN</name>
<keyword evidence="1" id="KW-0812">Transmembrane</keyword>
<proteinExistence type="predicted"/>
<feature type="transmembrane region" description="Helical" evidence="1">
    <location>
        <begin position="15"/>
        <end position="38"/>
    </location>
</feature>
<keyword evidence="1" id="KW-1133">Transmembrane helix</keyword>
<reference evidence="2" key="1">
    <citation type="submission" date="2024-07" db="EMBL/GenBank/DDBJ databases">
        <authorList>
            <person name="Yu S.T."/>
        </authorList>
    </citation>
    <scope>NUCLEOTIDE SEQUENCE</scope>
    <source>
        <strain evidence="2">R02</strain>
    </source>
</reference>
<dbReference type="EMBL" id="CP163429">
    <property type="protein sequence ID" value="XDP94669.1"/>
    <property type="molecule type" value="Genomic_DNA"/>
</dbReference>
<evidence type="ECO:0000256" key="1">
    <source>
        <dbReference type="SAM" id="Phobius"/>
    </source>
</evidence>
<gene>
    <name evidence="2" type="ORF">AB5J57_14530</name>
</gene>
<accession>A0AB39LL61</accession>
<protein>
    <submittedName>
        <fullName evidence="2">Uncharacterized protein</fullName>
    </submittedName>
</protein>
<dbReference type="RefSeq" id="WP_369156423.1">
    <property type="nucleotide sequence ID" value="NZ_CP163429.1"/>
</dbReference>
<sequence>MTAPPASTDAARPTALWGVSFASLGVFLICWALCWGNAYVVNDDLPNTCGDAQRQHFPPEVTCRSADGTLTGTNPGWLDVLFFASLVVFVLFAGMSAALASVRRT</sequence>
<evidence type="ECO:0000313" key="2">
    <source>
        <dbReference type="EMBL" id="XDP94669.1"/>
    </source>
</evidence>
<keyword evidence="1" id="KW-0472">Membrane</keyword>
<organism evidence="2">
    <name type="scientific">Streptomyces sp. R02</name>
    <dbReference type="NCBI Taxonomy" id="3238623"/>
    <lineage>
        <taxon>Bacteria</taxon>
        <taxon>Bacillati</taxon>
        <taxon>Actinomycetota</taxon>
        <taxon>Actinomycetes</taxon>
        <taxon>Kitasatosporales</taxon>
        <taxon>Streptomycetaceae</taxon>
        <taxon>Streptomyces</taxon>
    </lineage>
</organism>
<feature type="transmembrane region" description="Helical" evidence="1">
    <location>
        <begin position="80"/>
        <end position="102"/>
    </location>
</feature>